<accession>A0A127PDK9</accession>
<evidence type="ECO:0000313" key="2">
    <source>
        <dbReference type="Proteomes" id="UP000072421"/>
    </source>
</evidence>
<organism evidence="1">
    <name type="scientific">Collimonas fungivorans</name>
    <dbReference type="NCBI Taxonomy" id="158899"/>
    <lineage>
        <taxon>Bacteria</taxon>
        <taxon>Pseudomonadati</taxon>
        <taxon>Pseudomonadota</taxon>
        <taxon>Betaproteobacteria</taxon>
        <taxon>Burkholderiales</taxon>
        <taxon>Oxalobacteraceae</taxon>
        <taxon>Collimonas</taxon>
    </lineage>
</organism>
<dbReference type="EMBL" id="CP013232">
    <property type="protein sequence ID" value="AMO95890.1"/>
    <property type="molecule type" value="Genomic_DNA"/>
</dbReference>
<reference evidence="1 2" key="1">
    <citation type="submission" date="2015-11" db="EMBL/GenBank/DDBJ databases">
        <title>Exploring the genomic traits of fungus-feeding bacterial genus Collimonas.</title>
        <authorList>
            <person name="Song C."/>
            <person name="Schmidt R."/>
            <person name="de Jager V."/>
            <person name="Krzyzanowska D."/>
            <person name="Jongedijk E."/>
            <person name="Cankar K."/>
            <person name="Beekwilder J."/>
            <person name="van Veen A."/>
            <person name="de Boer W."/>
            <person name="van Veen J.A."/>
            <person name="Garbeva P."/>
        </authorList>
    </citation>
    <scope>NUCLEOTIDE SEQUENCE [LARGE SCALE GENOMIC DNA]</scope>
    <source>
        <strain evidence="1 2">Ter6</strain>
    </source>
</reference>
<sequence length="37" mass="4192">MPLLNSNVISESRKGAKANRGMQEFWRSVDPDAIFIL</sequence>
<protein>
    <submittedName>
        <fullName evidence="1">Uncharacterized protein</fullName>
    </submittedName>
</protein>
<dbReference type="AlphaFoldDB" id="A0A127PDK9"/>
<evidence type="ECO:0000313" key="1">
    <source>
        <dbReference type="EMBL" id="AMO95890.1"/>
    </source>
</evidence>
<proteinExistence type="predicted"/>
<name>A0A127PDK9_9BURK</name>
<gene>
    <name evidence="1" type="ORF">CFter6_3244</name>
</gene>
<dbReference type="Proteomes" id="UP000072421">
    <property type="component" value="Chromosome"/>
</dbReference>
<dbReference type="PATRIC" id="fig|158899.10.peg.3226"/>